<keyword evidence="12" id="KW-1185">Reference proteome</keyword>
<dbReference type="Gene3D" id="3.40.630.10">
    <property type="entry name" value="Zn peptidases"/>
    <property type="match status" value="1"/>
</dbReference>
<keyword evidence="3" id="KW-0645">Protease</keyword>
<evidence type="ECO:0000313" key="11">
    <source>
        <dbReference type="EMBL" id="MFD1781300.1"/>
    </source>
</evidence>
<evidence type="ECO:0000259" key="9">
    <source>
        <dbReference type="PROSITE" id="PS51782"/>
    </source>
</evidence>
<dbReference type="SMART" id="SM00631">
    <property type="entry name" value="Zn_pept"/>
    <property type="match status" value="1"/>
</dbReference>
<name>A0ABW4MWE0_9BACI</name>
<keyword evidence="5" id="KW-0862">Zinc</keyword>
<keyword evidence="4" id="KW-0378">Hydrolase</keyword>
<sequence>MKVTVRPGDTFWYYSRLFAIPTHLLIDSNLHLNINNLQVGAEVNIPGFLLKQHRIVEGDTLWKLAKSRTLMADALFLVNPGIIAENLDVGQMILIPERVVQPIVNGNREYDFADMMNDIEQLKTIYPFLQTRSIGKSVLGKDLLELRIGRGAKKVHWNGSFHANEWITTNVIMTFINEYLLALTNMSPIRGFYVEPFYLEAFLSIVPMVNPDGVNLVLNGPPEQEPYRQEVVKVNNGNLEFKDWKANIRGVDLNNQFPANWEIEKERKEPKSPAPRDYPGDAPLTEPEAIAIEKLTRASNFNRVLAFHTQGEVIYWGYEGLEPSEAGTIVNEFSRVSGYRAVQTIDSHAGYKDWFIQEWRRPGFTFELGEGVNPLPLSQFDEIYQETLGAFLASLYM</sequence>
<reference evidence="12" key="1">
    <citation type="journal article" date="2019" name="Int. J. Syst. Evol. Microbiol.">
        <title>The Global Catalogue of Microorganisms (GCM) 10K type strain sequencing project: providing services to taxonomists for standard genome sequencing and annotation.</title>
        <authorList>
            <consortium name="The Broad Institute Genomics Platform"/>
            <consortium name="The Broad Institute Genome Sequencing Center for Infectious Disease"/>
            <person name="Wu L."/>
            <person name="Ma J."/>
        </authorList>
    </citation>
    <scope>NUCLEOTIDE SEQUENCE [LARGE SCALE GENOMIC DNA]</scope>
    <source>
        <strain evidence="12">CCUG 15531</strain>
    </source>
</reference>
<protein>
    <submittedName>
        <fullName evidence="11">M14 family metallopeptidase</fullName>
    </submittedName>
</protein>
<dbReference type="PROSITE" id="PS51782">
    <property type="entry name" value="LYSM"/>
    <property type="match status" value="2"/>
</dbReference>
<feature type="active site" description="Proton donor/acceptor" evidence="7">
    <location>
        <position position="367"/>
    </location>
</feature>
<dbReference type="SUPFAM" id="SSF54106">
    <property type="entry name" value="LysM domain"/>
    <property type="match status" value="1"/>
</dbReference>
<dbReference type="SMART" id="SM00257">
    <property type="entry name" value="LysM"/>
    <property type="match status" value="2"/>
</dbReference>
<dbReference type="Proteomes" id="UP001597227">
    <property type="component" value="Unassembled WGS sequence"/>
</dbReference>
<evidence type="ECO:0000256" key="8">
    <source>
        <dbReference type="SAM" id="MobiDB-lite"/>
    </source>
</evidence>
<dbReference type="CDD" id="cd06229">
    <property type="entry name" value="M14_Endopeptidase_I"/>
    <property type="match status" value="1"/>
</dbReference>
<evidence type="ECO:0000256" key="3">
    <source>
        <dbReference type="ARBA" id="ARBA00022670"/>
    </source>
</evidence>
<evidence type="ECO:0000256" key="6">
    <source>
        <dbReference type="ARBA" id="ARBA00023049"/>
    </source>
</evidence>
<evidence type="ECO:0000256" key="5">
    <source>
        <dbReference type="ARBA" id="ARBA00022833"/>
    </source>
</evidence>
<dbReference type="SUPFAM" id="SSF53187">
    <property type="entry name" value="Zn-dependent exopeptidases"/>
    <property type="match status" value="1"/>
</dbReference>
<dbReference type="CDD" id="cd00118">
    <property type="entry name" value="LysM"/>
    <property type="match status" value="1"/>
</dbReference>
<dbReference type="RefSeq" id="WP_304218599.1">
    <property type="nucleotide sequence ID" value="NZ_JBHUEK010000031.1"/>
</dbReference>
<dbReference type="PROSITE" id="PS52035">
    <property type="entry name" value="PEPTIDASE_M14"/>
    <property type="match status" value="1"/>
</dbReference>
<dbReference type="Pfam" id="PF00246">
    <property type="entry name" value="Peptidase_M14"/>
    <property type="match status" value="1"/>
</dbReference>
<dbReference type="EMBL" id="JBHUEK010000031">
    <property type="protein sequence ID" value="MFD1781300.1"/>
    <property type="molecule type" value="Genomic_DNA"/>
</dbReference>
<organism evidence="11 12">
    <name type="scientific">Fredinandcohnia salidurans</name>
    <dbReference type="NCBI Taxonomy" id="2595041"/>
    <lineage>
        <taxon>Bacteria</taxon>
        <taxon>Bacillati</taxon>
        <taxon>Bacillota</taxon>
        <taxon>Bacilli</taxon>
        <taxon>Bacillales</taxon>
        <taxon>Bacillaceae</taxon>
        <taxon>Fredinandcohnia</taxon>
    </lineage>
</organism>
<evidence type="ECO:0000256" key="7">
    <source>
        <dbReference type="PROSITE-ProRule" id="PRU01379"/>
    </source>
</evidence>
<comment type="caution">
    <text evidence="11">The sequence shown here is derived from an EMBL/GenBank/DDBJ whole genome shotgun (WGS) entry which is preliminary data.</text>
</comment>
<evidence type="ECO:0000256" key="2">
    <source>
        <dbReference type="ARBA" id="ARBA00005988"/>
    </source>
</evidence>
<feature type="domain" description="LysM" evidence="9">
    <location>
        <begin position="51"/>
        <end position="95"/>
    </location>
</feature>
<dbReference type="InterPro" id="IPR018392">
    <property type="entry name" value="LysM"/>
</dbReference>
<dbReference type="PRINTS" id="PR00765">
    <property type="entry name" value="CRBOXYPTASEA"/>
</dbReference>
<dbReference type="InterPro" id="IPR036779">
    <property type="entry name" value="LysM_dom_sf"/>
</dbReference>
<keyword evidence="6" id="KW-0482">Metalloprotease</keyword>
<dbReference type="Gene3D" id="3.10.350.10">
    <property type="entry name" value="LysM domain"/>
    <property type="match status" value="2"/>
</dbReference>
<comment type="cofactor">
    <cofactor evidence="1">
        <name>Zn(2+)</name>
        <dbReference type="ChEBI" id="CHEBI:29105"/>
    </cofactor>
</comment>
<dbReference type="Pfam" id="PF01476">
    <property type="entry name" value="LysM"/>
    <property type="match status" value="2"/>
</dbReference>
<dbReference type="PANTHER" id="PTHR11705:SF143">
    <property type="entry name" value="SLL0236 PROTEIN"/>
    <property type="match status" value="1"/>
</dbReference>
<dbReference type="InterPro" id="IPR000834">
    <property type="entry name" value="Peptidase_M14"/>
</dbReference>
<dbReference type="InterPro" id="IPR034274">
    <property type="entry name" value="ENP1_M14_CPD"/>
</dbReference>
<dbReference type="PANTHER" id="PTHR11705">
    <property type="entry name" value="PROTEASE FAMILY M14 CARBOXYPEPTIDASE A,B"/>
    <property type="match status" value="1"/>
</dbReference>
<feature type="domain" description="Peptidase M14" evidence="10">
    <location>
        <begin position="108"/>
        <end position="395"/>
    </location>
</feature>
<evidence type="ECO:0000313" key="12">
    <source>
        <dbReference type="Proteomes" id="UP001597227"/>
    </source>
</evidence>
<feature type="domain" description="LysM" evidence="9">
    <location>
        <begin position="1"/>
        <end position="45"/>
    </location>
</feature>
<accession>A0ABW4MWE0</accession>
<evidence type="ECO:0000259" key="10">
    <source>
        <dbReference type="PROSITE" id="PS52035"/>
    </source>
</evidence>
<evidence type="ECO:0000256" key="1">
    <source>
        <dbReference type="ARBA" id="ARBA00001947"/>
    </source>
</evidence>
<evidence type="ECO:0000256" key="4">
    <source>
        <dbReference type="ARBA" id="ARBA00022801"/>
    </source>
</evidence>
<proteinExistence type="inferred from homology"/>
<comment type="similarity">
    <text evidence="2 7">Belongs to the peptidase M14 family.</text>
</comment>
<gene>
    <name evidence="11" type="ORF">ACFSFW_21820</name>
</gene>
<feature type="region of interest" description="Disordered" evidence="8">
    <location>
        <begin position="263"/>
        <end position="283"/>
    </location>
</feature>